<reference evidence="2 3" key="1">
    <citation type="submission" date="2014-04" db="EMBL/GenBank/DDBJ databases">
        <title>Evolutionary Origins and Diversification of the Mycorrhizal Mutualists.</title>
        <authorList>
            <consortium name="DOE Joint Genome Institute"/>
            <consortium name="Mycorrhizal Genomics Consortium"/>
            <person name="Kohler A."/>
            <person name="Kuo A."/>
            <person name="Nagy L.G."/>
            <person name="Floudas D."/>
            <person name="Copeland A."/>
            <person name="Barry K.W."/>
            <person name="Cichocki N."/>
            <person name="Veneault-Fourrey C."/>
            <person name="LaButti K."/>
            <person name="Lindquist E.A."/>
            <person name="Lipzen A."/>
            <person name="Lundell T."/>
            <person name="Morin E."/>
            <person name="Murat C."/>
            <person name="Riley R."/>
            <person name="Ohm R."/>
            <person name="Sun H."/>
            <person name="Tunlid A."/>
            <person name="Henrissat B."/>
            <person name="Grigoriev I.V."/>
            <person name="Hibbett D.S."/>
            <person name="Martin F."/>
        </authorList>
    </citation>
    <scope>NUCLEOTIDE SEQUENCE [LARGE SCALE GENOMIC DNA]</scope>
    <source>
        <strain evidence="2 3">Koide BX008</strain>
    </source>
</reference>
<evidence type="ECO:0000313" key="2">
    <source>
        <dbReference type="EMBL" id="KIL67241.1"/>
    </source>
</evidence>
<evidence type="ECO:0000313" key="3">
    <source>
        <dbReference type="Proteomes" id="UP000054549"/>
    </source>
</evidence>
<dbReference type="HOGENOM" id="CLU_604053_0_0_1"/>
<dbReference type="OrthoDB" id="3108359at2759"/>
<dbReference type="EMBL" id="KN818232">
    <property type="protein sequence ID" value="KIL67241.1"/>
    <property type="molecule type" value="Genomic_DNA"/>
</dbReference>
<organism evidence="2 3">
    <name type="scientific">Amanita muscaria (strain Koide BX008)</name>
    <dbReference type="NCBI Taxonomy" id="946122"/>
    <lineage>
        <taxon>Eukaryota</taxon>
        <taxon>Fungi</taxon>
        <taxon>Dikarya</taxon>
        <taxon>Basidiomycota</taxon>
        <taxon>Agaricomycotina</taxon>
        <taxon>Agaricomycetes</taxon>
        <taxon>Agaricomycetidae</taxon>
        <taxon>Agaricales</taxon>
        <taxon>Pluteineae</taxon>
        <taxon>Amanitaceae</taxon>
        <taxon>Amanita</taxon>
    </lineage>
</organism>
<evidence type="ECO:0000256" key="1">
    <source>
        <dbReference type="SAM" id="MobiDB-lite"/>
    </source>
</evidence>
<dbReference type="Proteomes" id="UP000054549">
    <property type="component" value="Unassembled WGS sequence"/>
</dbReference>
<dbReference type="AlphaFoldDB" id="A0A0C2XCT2"/>
<protein>
    <submittedName>
        <fullName evidence="2">Uncharacterized protein</fullName>
    </submittedName>
</protein>
<proteinExistence type="predicted"/>
<gene>
    <name evidence="2" type="ORF">M378DRAFT_22865</name>
</gene>
<keyword evidence="3" id="KW-1185">Reference proteome</keyword>
<accession>A0A0C2XCT2</accession>
<dbReference type="InParanoid" id="A0A0C2XCT2"/>
<feature type="region of interest" description="Disordered" evidence="1">
    <location>
        <begin position="120"/>
        <end position="162"/>
    </location>
</feature>
<sequence length="453" mass="50379">MNLNYVLLPEDYLPPPPPADTANEDGMDVDELLMGEPMEVDDVEVRPKQQVIRVAVHVLLPPGEPMEIDLIPAQPWPVVPRPAWNVDAADYAPAQPWPVLPRPAWNVDMADYTKASPALIVGGTRISRRSPRKPSPQKTTAPQRSAPPHSPQMTKPVVSARPHVDMSKIATSSKVKLEDMSILFARVETSSGGLDVAHHAKSKEADTCHIRKTRFSSPLSPVKQSKTDDKFFITSNRQAPELITNDRCGANHSRLAAAYPPTHDGDTLFPEIKCFSPIRHAKIDEDFFLTSNRQTPDLAVNNRWLRKSRTPDHNIYNVPTDYSSLSMGYPPSEDTEDSLPEVDFAEADIPLNWAGILTAETPHRIRRTKLFSLLSPVRHSKLDEGDLFITPKRQTPDLATNNGLVARQVATFTMNLSSAMTNTLTTHTSLLPTLWFKTPTPVLTRITPPRPLP</sequence>
<name>A0A0C2XCT2_AMAMK</name>